<dbReference type="InterPro" id="IPR001790">
    <property type="entry name" value="Ribosomal_uL10"/>
</dbReference>
<dbReference type="GO" id="GO:0070180">
    <property type="term" value="F:large ribosomal subunit rRNA binding"/>
    <property type="evidence" value="ECO:0007669"/>
    <property type="project" value="UniProtKB-UniRule"/>
</dbReference>
<feature type="region of interest" description="Disordered" evidence="6">
    <location>
        <begin position="180"/>
        <end position="205"/>
    </location>
</feature>
<comment type="function">
    <text evidence="5">Forms part of the ribosomal stalk, playing a central role in the interaction of the ribosome with GTP-bound translation factors.</text>
</comment>
<evidence type="ECO:0000256" key="4">
    <source>
        <dbReference type="ARBA" id="ARBA00035202"/>
    </source>
</evidence>
<dbReference type="Gene3D" id="3.30.70.1730">
    <property type="match status" value="1"/>
</dbReference>
<evidence type="ECO:0000313" key="8">
    <source>
        <dbReference type="Proteomes" id="UP000229112"/>
    </source>
</evidence>
<evidence type="ECO:0000256" key="6">
    <source>
        <dbReference type="SAM" id="MobiDB-lite"/>
    </source>
</evidence>
<organism evidence="7 8">
    <name type="scientific">Candidatus Harrisonbacteria bacterium CG10_big_fil_rev_8_21_14_0_10_38_8</name>
    <dbReference type="NCBI Taxonomy" id="1974582"/>
    <lineage>
        <taxon>Bacteria</taxon>
        <taxon>Candidatus Harrisoniibacteriota</taxon>
    </lineage>
</organism>
<feature type="compositionally biased region" description="Basic and acidic residues" evidence="6">
    <location>
        <begin position="180"/>
        <end position="189"/>
    </location>
</feature>
<dbReference type="Pfam" id="PF00466">
    <property type="entry name" value="Ribosomal_L10"/>
    <property type="match status" value="1"/>
</dbReference>
<keyword evidence="5" id="KW-0699">rRNA-binding</keyword>
<reference evidence="8" key="1">
    <citation type="submission" date="2017-09" db="EMBL/GenBank/DDBJ databases">
        <title>Depth-based differentiation of microbial function through sediment-hosted aquifers and enrichment of novel symbionts in the deep terrestrial subsurface.</title>
        <authorList>
            <person name="Probst A.J."/>
            <person name="Ladd B."/>
            <person name="Jarett J.K."/>
            <person name="Geller-Mcgrath D.E."/>
            <person name="Sieber C.M.K."/>
            <person name="Emerson J.B."/>
            <person name="Anantharaman K."/>
            <person name="Thomas B.C."/>
            <person name="Malmstrom R."/>
            <person name="Stieglmeier M."/>
            <person name="Klingl A."/>
            <person name="Woyke T."/>
            <person name="Ryan C.M."/>
            <person name="Banfield J.F."/>
        </authorList>
    </citation>
    <scope>NUCLEOTIDE SEQUENCE [LARGE SCALE GENOMIC DNA]</scope>
</reference>
<dbReference type="GO" id="GO:0006412">
    <property type="term" value="P:translation"/>
    <property type="evidence" value="ECO:0007669"/>
    <property type="project" value="UniProtKB-UniRule"/>
</dbReference>
<feature type="compositionally biased region" description="Acidic residues" evidence="6">
    <location>
        <begin position="190"/>
        <end position="205"/>
    </location>
</feature>
<keyword evidence="2 5" id="KW-0689">Ribosomal protein</keyword>
<dbReference type="InterPro" id="IPR047865">
    <property type="entry name" value="Ribosomal_uL10_bac_type"/>
</dbReference>
<dbReference type="GO" id="GO:0005840">
    <property type="term" value="C:ribosome"/>
    <property type="evidence" value="ECO:0007669"/>
    <property type="project" value="UniProtKB-KW"/>
</dbReference>
<evidence type="ECO:0000313" key="7">
    <source>
        <dbReference type="EMBL" id="PIT93396.1"/>
    </source>
</evidence>
<dbReference type="SUPFAM" id="SSF160369">
    <property type="entry name" value="Ribosomal protein L10-like"/>
    <property type="match status" value="1"/>
</dbReference>
<evidence type="ECO:0000256" key="3">
    <source>
        <dbReference type="ARBA" id="ARBA00023274"/>
    </source>
</evidence>
<dbReference type="CDD" id="cd05797">
    <property type="entry name" value="Ribosomal_L10"/>
    <property type="match status" value="1"/>
</dbReference>
<dbReference type="InterPro" id="IPR043141">
    <property type="entry name" value="Ribosomal_uL10-like_sf"/>
</dbReference>
<dbReference type="GO" id="GO:1990904">
    <property type="term" value="C:ribonucleoprotein complex"/>
    <property type="evidence" value="ECO:0007669"/>
    <property type="project" value="UniProtKB-KW"/>
</dbReference>
<sequence length="205" mass="22338">MLTKEQKKQQVALGGQLIKDSQTLIFIDFTGASVEEVKEFKATLRDLGGKFKVIKKRLLNISLKEAGVEFDPLTTTSPVGTVFGTGELTTVAKTVDEFVTTLKKRGLSVTVLGAYDGQNKRVLASDEFTIIAKLPSRDVLLAQTAGTFAAPITAFMYILNQLAEKKGGVVEETPVVEEKKEEVLEKSEEVQVETAEETPAVEEKA</sequence>
<dbReference type="EMBL" id="PFAY01000002">
    <property type="protein sequence ID" value="PIT93396.1"/>
    <property type="molecule type" value="Genomic_DNA"/>
</dbReference>
<dbReference type="Proteomes" id="UP000229112">
    <property type="component" value="Unassembled WGS sequence"/>
</dbReference>
<gene>
    <name evidence="5 7" type="primary">rplJ</name>
    <name evidence="7" type="ORF">COU06_00285</name>
</gene>
<comment type="caution">
    <text evidence="7">The sequence shown here is derived from an EMBL/GenBank/DDBJ whole genome shotgun (WGS) entry which is preliminary data.</text>
</comment>
<protein>
    <recommendedName>
        <fullName evidence="4 5">Large ribosomal subunit protein uL10</fullName>
    </recommendedName>
</protein>
<keyword evidence="5" id="KW-0694">RNA-binding</keyword>
<dbReference type="Gene3D" id="6.10.250.290">
    <property type="match status" value="1"/>
</dbReference>
<dbReference type="AlphaFoldDB" id="A0A2M6WKV2"/>
<proteinExistence type="inferred from homology"/>
<keyword evidence="3 5" id="KW-0687">Ribonucleoprotein</keyword>
<evidence type="ECO:0000256" key="1">
    <source>
        <dbReference type="ARBA" id="ARBA00008889"/>
    </source>
</evidence>
<accession>A0A2M6WKV2</accession>
<comment type="similarity">
    <text evidence="1 5">Belongs to the universal ribosomal protein uL10 family.</text>
</comment>
<dbReference type="InterPro" id="IPR022973">
    <property type="entry name" value="Ribosomal_uL10_bac"/>
</dbReference>
<dbReference type="HAMAP" id="MF_00362">
    <property type="entry name" value="Ribosomal_uL10"/>
    <property type="match status" value="1"/>
</dbReference>
<comment type="subunit">
    <text evidence="5">Part of the ribosomal stalk of the 50S ribosomal subunit. The N-terminus interacts with L11 and the large rRNA to form the base of the stalk. The C-terminus forms an elongated spine to which L12 dimers bind in a sequential fashion forming a multimeric L10(L12)X complex.</text>
</comment>
<evidence type="ECO:0000256" key="5">
    <source>
        <dbReference type="HAMAP-Rule" id="MF_00362"/>
    </source>
</evidence>
<name>A0A2M6WKV2_9BACT</name>
<evidence type="ECO:0000256" key="2">
    <source>
        <dbReference type="ARBA" id="ARBA00022980"/>
    </source>
</evidence>